<dbReference type="PANTHER" id="PTHR36531:SF6">
    <property type="entry name" value="DNA REPLICATION ATP-DEPENDENT HELICASE_NUCLEASE DNA2"/>
    <property type="match status" value="1"/>
</dbReference>
<evidence type="ECO:0000256" key="13">
    <source>
        <dbReference type="RuleBase" id="RU365022"/>
    </source>
</evidence>
<comment type="function">
    <text evidence="13">CRISPR (clustered regularly interspaced short palindromic repeat) is an adaptive immune system that provides protection against mobile genetic elements (viruses, transposable elements and conjugative plasmids). CRISPR clusters contain sequences complementary to antecedent mobile elements and target invading nucleic acids. CRISPR clusters are transcribed and processed into CRISPR RNA (crRNA).</text>
</comment>
<dbReference type="Pfam" id="PF01930">
    <property type="entry name" value="Cas_Cas4"/>
    <property type="match status" value="1"/>
</dbReference>
<keyword evidence="7 13" id="KW-0378">Hydrolase</keyword>
<dbReference type="KEGG" id="hor:Hore_15190"/>
<dbReference type="GO" id="GO:0046872">
    <property type="term" value="F:metal ion binding"/>
    <property type="evidence" value="ECO:0007669"/>
    <property type="project" value="UniProtKB-KW"/>
</dbReference>
<dbReference type="AlphaFoldDB" id="B8CY99"/>
<dbReference type="eggNOG" id="COG1468">
    <property type="taxonomic scope" value="Bacteria"/>
</dbReference>
<dbReference type="HOGENOM" id="CLU_102055_0_0_9"/>
<evidence type="ECO:0000256" key="7">
    <source>
        <dbReference type="ARBA" id="ARBA00022801"/>
    </source>
</evidence>
<dbReference type="GO" id="GO:0051536">
    <property type="term" value="F:iron-sulfur cluster binding"/>
    <property type="evidence" value="ECO:0007669"/>
    <property type="project" value="UniProtKB-KW"/>
</dbReference>
<dbReference type="GO" id="GO:0051607">
    <property type="term" value="P:defense response to virus"/>
    <property type="evidence" value="ECO:0007669"/>
    <property type="project" value="UniProtKB-KW"/>
</dbReference>
<dbReference type="InterPro" id="IPR013343">
    <property type="entry name" value="CRISPR-assoc_prot_Cas4"/>
</dbReference>
<evidence type="ECO:0000256" key="1">
    <source>
        <dbReference type="ARBA" id="ARBA00001966"/>
    </source>
</evidence>
<evidence type="ECO:0000259" key="14">
    <source>
        <dbReference type="Pfam" id="PF01930"/>
    </source>
</evidence>
<evidence type="ECO:0000313" key="15">
    <source>
        <dbReference type="EMBL" id="ACL70268.1"/>
    </source>
</evidence>
<dbReference type="STRING" id="373903.Hore_15190"/>
<evidence type="ECO:0000256" key="9">
    <source>
        <dbReference type="ARBA" id="ARBA00023004"/>
    </source>
</evidence>
<dbReference type="EMBL" id="CP001098">
    <property type="protein sequence ID" value="ACL70268.1"/>
    <property type="molecule type" value="Genomic_DNA"/>
</dbReference>
<keyword evidence="6 13" id="KW-0479">Metal-binding</keyword>
<comment type="cofactor">
    <cofactor evidence="1">
        <name>[4Fe-4S] cluster</name>
        <dbReference type="ChEBI" id="CHEBI:49883"/>
    </cofactor>
</comment>
<evidence type="ECO:0000256" key="5">
    <source>
        <dbReference type="ARBA" id="ARBA00022722"/>
    </source>
</evidence>
<dbReference type="NCBIfam" id="TIGR00372">
    <property type="entry name" value="cas4"/>
    <property type="match status" value="1"/>
</dbReference>
<evidence type="ECO:0000256" key="6">
    <source>
        <dbReference type="ARBA" id="ARBA00022723"/>
    </source>
</evidence>
<evidence type="ECO:0000256" key="3">
    <source>
        <dbReference type="ARBA" id="ARBA00012768"/>
    </source>
</evidence>
<evidence type="ECO:0000256" key="11">
    <source>
        <dbReference type="ARBA" id="ARBA00023118"/>
    </source>
</evidence>
<dbReference type="PANTHER" id="PTHR36531">
    <property type="entry name" value="CRISPR-ASSOCIATED EXONUCLEASE CAS4"/>
    <property type="match status" value="1"/>
</dbReference>
<dbReference type="OrthoDB" id="9781776at2"/>
<keyword evidence="12 13" id="KW-0464">Manganese</keyword>
<accession>B8CY99</accession>
<comment type="similarity">
    <text evidence="2 13">Belongs to the CRISPR-associated exonuclease Cas4 family.</text>
</comment>
<dbReference type="InterPro" id="IPR011604">
    <property type="entry name" value="PDDEXK-like_dom_sf"/>
</dbReference>
<keyword evidence="10 13" id="KW-0411">Iron-sulfur</keyword>
<keyword evidence="11 13" id="KW-0051">Antiviral defense</keyword>
<dbReference type="GO" id="GO:0004527">
    <property type="term" value="F:exonuclease activity"/>
    <property type="evidence" value="ECO:0007669"/>
    <property type="project" value="UniProtKB-KW"/>
</dbReference>
<dbReference type="RefSeq" id="WP_012636451.1">
    <property type="nucleotide sequence ID" value="NC_011899.1"/>
</dbReference>
<keyword evidence="9 13" id="KW-0408">Iron</keyword>
<evidence type="ECO:0000256" key="10">
    <source>
        <dbReference type="ARBA" id="ARBA00023014"/>
    </source>
</evidence>
<dbReference type="Proteomes" id="UP000000719">
    <property type="component" value="Chromosome"/>
</dbReference>
<evidence type="ECO:0000256" key="8">
    <source>
        <dbReference type="ARBA" id="ARBA00022839"/>
    </source>
</evidence>
<keyword evidence="5 13" id="KW-0540">Nuclease</keyword>
<comment type="cofactor">
    <cofactor evidence="13">
        <name>Mg(2+)</name>
        <dbReference type="ChEBI" id="CHEBI:18420"/>
    </cofactor>
    <cofactor evidence="13">
        <name>Mn(2+)</name>
        <dbReference type="ChEBI" id="CHEBI:29035"/>
    </cofactor>
    <text evidence="13">Mg(2+) or Mn(2+) required for ssDNA cleavage activity.</text>
</comment>
<gene>
    <name evidence="15" type="ordered locus">Hore_15190</name>
</gene>
<reference evidence="15 16" key="1">
    <citation type="journal article" date="2009" name="PLoS ONE">
        <title>Genome analysis of the anaerobic thermohalophilic bacterium Halothermothrix orenii.</title>
        <authorList>
            <person name="Mavromatis K."/>
            <person name="Ivanova N."/>
            <person name="Anderson I."/>
            <person name="Lykidis A."/>
            <person name="Hooper S.D."/>
            <person name="Sun H."/>
            <person name="Kunin V."/>
            <person name="Lapidus A."/>
            <person name="Hugenholtz P."/>
            <person name="Patel B."/>
            <person name="Kyrpides N.C."/>
        </authorList>
    </citation>
    <scope>NUCLEOTIDE SEQUENCE [LARGE SCALE GENOMIC DNA]</scope>
    <source>
        <strain evidence="16">H 168 / OCM 544 / DSM 9562</strain>
    </source>
</reference>
<keyword evidence="16" id="KW-1185">Reference proteome</keyword>
<name>B8CY99_HALOH</name>
<comment type="cofactor">
    <cofactor evidence="13">
        <name>iron-sulfur cluster</name>
        <dbReference type="ChEBI" id="CHEBI:30408"/>
    </cofactor>
</comment>
<evidence type="ECO:0000256" key="4">
    <source>
        <dbReference type="ARBA" id="ARBA00020049"/>
    </source>
</evidence>
<dbReference type="EC" id="3.1.12.1" evidence="3 13"/>
<organism evidence="15 16">
    <name type="scientific">Halothermothrix orenii (strain H 168 / OCM 544 / DSM 9562)</name>
    <dbReference type="NCBI Taxonomy" id="373903"/>
    <lineage>
        <taxon>Bacteria</taxon>
        <taxon>Bacillati</taxon>
        <taxon>Bacillota</taxon>
        <taxon>Clostridia</taxon>
        <taxon>Halanaerobiales</taxon>
        <taxon>Halothermotrichaceae</taxon>
        <taxon>Halothermothrix</taxon>
    </lineage>
</organism>
<feature type="domain" description="DUF83" evidence="14">
    <location>
        <begin position="12"/>
        <end position="197"/>
    </location>
</feature>
<protein>
    <recommendedName>
        <fullName evidence="4 13">CRISPR-associated exonuclease Cas4</fullName>
        <ecNumber evidence="3 13">3.1.12.1</ecNumber>
    </recommendedName>
</protein>
<dbReference type="InterPro" id="IPR022765">
    <property type="entry name" value="Dna2/Cas4_DUF83"/>
</dbReference>
<evidence type="ECO:0000313" key="16">
    <source>
        <dbReference type="Proteomes" id="UP000000719"/>
    </source>
</evidence>
<proteinExistence type="inferred from homology"/>
<evidence type="ECO:0000256" key="2">
    <source>
        <dbReference type="ARBA" id="ARBA00009189"/>
    </source>
</evidence>
<dbReference type="Gene3D" id="3.90.320.10">
    <property type="match status" value="1"/>
</dbReference>
<keyword evidence="8 13" id="KW-0269">Exonuclease</keyword>
<evidence type="ECO:0000256" key="12">
    <source>
        <dbReference type="ARBA" id="ARBA00023211"/>
    </source>
</evidence>
<dbReference type="InterPro" id="IPR051827">
    <property type="entry name" value="Cas4_exonuclease"/>
</dbReference>
<sequence length="198" mass="23878">MVKVSNISLTPSEVMEYLYCPRFIYYMSYLKIPQHEKNRFKVMMGRDMHKRKLKINKKYLRKKIGVKKKILDKKMYSKKHNIHGIVDEILFLEDGTAAPLDYKYAKYKKRTFLTHKYQAAMYGLMIADIYNIEVNRAYIVYIRSKNLLKEIKLDTKIYSNVGKIMKEIISIIQKGYYPDRTKYKRRCFDCTYRNICIK</sequence>